<dbReference type="InterPro" id="IPR018490">
    <property type="entry name" value="cNMP-bd_dom_sf"/>
</dbReference>
<evidence type="ECO:0000259" key="6">
    <source>
        <dbReference type="PROSITE" id="PS50042"/>
    </source>
</evidence>
<dbReference type="KEGG" id="erz:ER308_11210"/>
<protein>
    <recommendedName>
        <fullName evidence="2">histidine kinase</fullName>
        <ecNumber evidence="2">2.7.13.3</ecNumber>
    </recommendedName>
</protein>
<dbReference type="InterPro" id="IPR005467">
    <property type="entry name" value="His_kinase_dom"/>
</dbReference>
<dbReference type="InterPro" id="IPR003594">
    <property type="entry name" value="HATPase_dom"/>
</dbReference>
<dbReference type="EMBL" id="CP036402">
    <property type="protein sequence ID" value="QBI20073.1"/>
    <property type="molecule type" value="Genomic_DNA"/>
</dbReference>
<keyword evidence="3" id="KW-0418">Kinase</keyword>
<dbReference type="Pfam" id="PF00027">
    <property type="entry name" value="cNMP_binding"/>
    <property type="match status" value="1"/>
</dbReference>
<proteinExistence type="predicted"/>
<feature type="region of interest" description="Disordered" evidence="5">
    <location>
        <begin position="457"/>
        <end position="476"/>
    </location>
</feature>
<name>A0A411YFQ6_9ACTN</name>
<comment type="catalytic activity">
    <reaction evidence="1">
        <text>ATP + protein L-histidine = ADP + protein N-phospho-L-histidine.</text>
        <dbReference type="EC" id="2.7.13.3"/>
    </reaction>
</comment>
<evidence type="ECO:0000313" key="8">
    <source>
        <dbReference type="EMBL" id="QBI20073.1"/>
    </source>
</evidence>
<dbReference type="AlphaFoldDB" id="A0A411YFQ6"/>
<dbReference type="PRINTS" id="PR00344">
    <property type="entry name" value="BCTRLSENSOR"/>
</dbReference>
<dbReference type="EC" id="2.7.13.3" evidence="2"/>
<dbReference type="GO" id="GO:0004673">
    <property type="term" value="F:protein histidine kinase activity"/>
    <property type="evidence" value="ECO:0007669"/>
    <property type="project" value="UniProtKB-EC"/>
</dbReference>
<sequence>MSATQSTRALRGSELLEALPQDLLDELASQGTRSRVEAGAIVLEEGAVADAMFVVVEGELEAHKRVGGSWVAVGTVGPGELVGELGLVSGQPRSVRIQATVPSVLVRIDAVALDAVLAHPGAARVALATATRRRETQELLLREHGRMATLGTLTAGLLHELNNPAAAVHRAVTRLSDVLDAEERASAALVAAGESGLRSRLAVLVEGARRSPEQGPLAQAEAEETLRRFLDQRGVARAWVPASALAAAGITAEHLTMLDGTEPATVDRAVAWLAARADRARLLDEAATGVERVTEIVGAVKRYAHHDEAPVQDVAVHDGLEAALTLLRHKVGAGIAITRDYAATLPWIEGHPGDLNGVWTNLLDNAIDAVGEKGEVTIATRAIDDGVEVKIIDDGPGIPPDRLDRVFDPFYTTKPVGAGTGLGLATARAVVVEGHRGGLEIESHSGRTAVIVTLPGSRSRVSSADDGREQARSGDG</sequence>
<reference evidence="8 9" key="1">
    <citation type="submission" date="2019-01" db="EMBL/GenBank/DDBJ databases">
        <title>Egibacter rhizosphaerae EGI 80759T.</title>
        <authorList>
            <person name="Chen D.-D."/>
            <person name="Tian Y."/>
            <person name="Jiao J.-Y."/>
            <person name="Zhang X.-T."/>
            <person name="Zhang Y.-G."/>
            <person name="Zhang Y."/>
            <person name="Xiao M."/>
            <person name="Shu W.-S."/>
            <person name="Li W.-J."/>
        </authorList>
    </citation>
    <scope>NUCLEOTIDE SEQUENCE [LARGE SCALE GENOMIC DNA]</scope>
    <source>
        <strain evidence="8 9">EGI 80759</strain>
    </source>
</reference>
<accession>A0A411YFQ6</accession>
<feature type="domain" description="Histidine kinase" evidence="7">
    <location>
        <begin position="290"/>
        <end position="458"/>
    </location>
</feature>
<dbReference type="InterPro" id="IPR004358">
    <property type="entry name" value="Sig_transdc_His_kin-like_C"/>
</dbReference>
<evidence type="ECO:0000313" key="9">
    <source>
        <dbReference type="Proteomes" id="UP000291469"/>
    </source>
</evidence>
<dbReference type="PROSITE" id="PS50042">
    <property type="entry name" value="CNMP_BINDING_3"/>
    <property type="match status" value="1"/>
</dbReference>
<dbReference type="InterPro" id="IPR000595">
    <property type="entry name" value="cNMP-bd_dom"/>
</dbReference>
<dbReference type="GO" id="GO:0000160">
    <property type="term" value="P:phosphorelay signal transduction system"/>
    <property type="evidence" value="ECO:0007669"/>
    <property type="project" value="UniProtKB-KW"/>
</dbReference>
<dbReference type="RefSeq" id="WP_131155070.1">
    <property type="nucleotide sequence ID" value="NZ_CP036402.1"/>
</dbReference>
<feature type="compositionally biased region" description="Basic and acidic residues" evidence="5">
    <location>
        <begin position="463"/>
        <end position="476"/>
    </location>
</feature>
<dbReference type="Gene3D" id="3.30.565.10">
    <property type="entry name" value="Histidine kinase-like ATPase, C-terminal domain"/>
    <property type="match status" value="1"/>
</dbReference>
<evidence type="ECO:0000259" key="7">
    <source>
        <dbReference type="PROSITE" id="PS50109"/>
    </source>
</evidence>
<gene>
    <name evidence="8" type="ORF">ER308_11210</name>
</gene>
<dbReference type="PANTHER" id="PTHR43065">
    <property type="entry name" value="SENSOR HISTIDINE KINASE"/>
    <property type="match status" value="1"/>
</dbReference>
<dbReference type="Proteomes" id="UP000291469">
    <property type="component" value="Chromosome"/>
</dbReference>
<dbReference type="Gene3D" id="1.10.287.130">
    <property type="match status" value="1"/>
</dbReference>
<evidence type="ECO:0000256" key="1">
    <source>
        <dbReference type="ARBA" id="ARBA00000085"/>
    </source>
</evidence>
<dbReference type="SUPFAM" id="SSF51206">
    <property type="entry name" value="cAMP-binding domain-like"/>
    <property type="match status" value="1"/>
</dbReference>
<keyword evidence="4" id="KW-0902">Two-component regulatory system</keyword>
<dbReference type="InterPro" id="IPR014710">
    <property type="entry name" value="RmlC-like_jellyroll"/>
</dbReference>
<dbReference type="InterPro" id="IPR036890">
    <property type="entry name" value="HATPase_C_sf"/>
</dbReference>
<feature type="domain" description="Cyclic nucleotide-binding" evidence="6">
    <location>
        <begin position="15"/>
        <end position="117"/>
    </location>
</feature>
<dbReference type="CDD" id="cd00038">
    <property type="entry name" value="CAP_ED"/>
    <property type="match status" value="1"/>
</dbReference>
<dbReference type="OrthoDB" id="9764154at2"/>
<dbReference type="SMART" id="SM00100">
    <property type="entry name" value="cNMP"/>
    <property type="match status" value="1"/>
</dbReference>
<keyword evidence="3" id="KW-0808">Transferase</keyword>
<organism evidence="8 9">
    <name type="scientific">Egibacter rhizosphaerae</name>
    <dbReference type="NCBI Taxonomy" id="1670831"/>
    <lineage>
        <taxon>Bacteria</taxon>
        <taxon>Bacillati</taxon>
        <taxon>Actinomycetota</taxon>
        <taxon>Nitriliruptoria</taxon>
        <taxon>Egibacterales</taxon>
        <taxon>Egibacteraceae</taxon>
        <taxon>Egibacter</taxon>
    </lineage>
</organism>
<dbReference type="Gene3D" id="2.60.120.10">
    <property type="entry name" value="Jelly Rolls"/>
    <property type="match status" value="1"/>
</dbReference>
<dbReference type="PANTHER" id="PTHR43065:SF48">
    <property type="entry name" value="HISTIDINE KINASE"/>
    <property type="match status" value="1"/>
</dbReference>
<evidence type="ECO:0000256" key="2">
    <source>
        <dbReference type="ARBA" id="ARBA00012438"/>
    </source>
</evidence>
<dbReference type="SUPFAM" id="SSF55874">
    <property type="entry name" value="ATPase domain of HSP90 chaperone/DNA topoisomerase II/histidine kinase"/>
    <property type="match status" value="1"/>
</dbReference>
<evidence type="ECO:0000256" key="3">
    <source>
        <dbReference type="ARBA" id="ARBA00022777"/>
    </source>
</evidence>
<evidence type="ECO:0000256" key="5">
    <source>
        <dbReference type="SAM" id="MobiDB-lite"/>
    </source>
</evidence>
<keyword evidence="9" id="KW-1185">Reference proteome</keyword>
<dbReference type="Pfam" id="PF02518">
    <property type="entry name" value="HATPase_c"/>
    <property type="match status" value="1"/>
</dbReference>
<dbReference type="SMART" id="SM00387">
    <property type="entry name" value="HATPase_c"/>
    <property type="match status" value="1"/>
</dbReference>
<evidence type="ECO:0000256" key="4">
    <source>
        <dbReference type="ARBA" id="ARBA00023012"/>
    </source>
</evidence>
<dbReference type="PROSITE" id="PS50109">
    <property type="entry name" value="HIS_KIN"/>
    <property type="match status" value="1"/>
</dbReference>